<feature type="transmembrane region" description="Helical" evidence="7">
    <location>
        <begin position="25"/>
        <end position="48"/>
    </location>
</feature>
<keyword evidence="4 7" id="KW-0812">Transmembrane</keyword>
<dbReference type="Proteomes" id="UP000185003">
    <property type="component" value="Unassembled WGS sequence"/>
</dbReference>
<dbReference type="GO" id="GO:0012505">
    <property type="term" value="C:endomembrane system"/>
    <property type="evidence" value="ECO:0007669"/>
    <property type="project" value="UniProtKB-SubCell"/>
</dbReference>
<feature type="transmembrane region" description="Helical" evidence="7">
    <location>
        <begin position="120"/>
        <end position="138"/>
    </location>
</feature>
<feature type="transmembrane region" description="Helical" evidence="7">
    <location>
        <begin position="289"/>
        <end position="308"/>
    </location>
</feature>
<proteinExistence type="inferred from homology"/>
<feature type="transmembrane region" description="Helical" evidence="7">
    <location>
        <begin position="377"/>
        <end position="396"/>
    </location>
</feature>
<protein>
    <submittedName>
        <fullName evidence="9">Fucose permease</fullName>
    </submittedName>
</protein>
<feature type="transmembrane region" description="Helical" evidence="7">
    <location>
        <begin position="346"/>
        <end position="365"/>
    </location>
</feature>
<feature type="domain" description="Major facilitator superfamily (MFS) profile" evidence="8">
    <location>
        <begin position="26"/>
        <end position="400"/>
    </location>
</feature>
<gene>
    <name evidence="9" type="ORF">SAMN04488055_3170</name>
</gene>
<dbReference type="SUPFAM" id="SSF103473">
    <property type="entry name" value="MFS general substrate transporter"/>
    <property type="match status" value="1"/>
</dbReference>
<keyword evidence="3" id="KW-0813">Transport</keyword>
<keyword evidence="10" id="KW-1185">Reference proteome</keyword>
<dbReference type="InterPro" id="IPR036259">
    <property type="entry name" value="MFS_trans_sf"/>
</dbReference>
<feature type="transmembrane region" description="Helical" evidence="7">
    <location>
        <begin position="87"/>
        <end position="108"/>
    </location>
</feature>
<comment type="subcellular location">
    <subcellularLocation>
        <location evidence="1">Endomembrane system</location>
        <topology evidence="1">Multi-pass membrane protein</topology>
    </subcellularLocation>
</comment>
<dbReference type="AlphaFoldDB" id="A0A1N6H4G8"/>
<organism evidence="9 10">
    <name type="scientific">Chitinophaga niabensis</name>
    <dbReference type="NCBI Taxonomy" id="536979"/>
    <lineage>
        <taxon>Bacteria</taxon>
        <taxon>Pseudomonadati</taxon>
        <taxon>Bacteroidota</taxon>
        <taxon>Chitinophagia</taxon>
        <taxon>Chitinophagales</taxon>
        <taxon>Chitinophagaceae</taxon>
        <taxon>Chitinophaga</taxon>
    </lineage>
</organism>
<evidence type="ECO:0000313" key="9">
    <source>
        <dbReference type="EMBL" id="SIO14656.1"/>
    </source>
</evidence>
<sequence>MRDYTEQHIGHYMINQQESMYNKHLVFWAACLGLLLFGVTLITLGTVVLDLRLKFGLDGVEAGTLFSIMPIGILTGSLLFGPISDRYGYKLMLILACVGLCAGFQGIAYASGIDQLKGCIFIFGLSGGVINGATNAVVADISTRGKGASLSLLGVSFGIGALGMPQVLGALKDHYAWNEIVSAIGWLTLVMAVLYTCINFPPAKQQKGFPLANSGKMFADLTLVLIGFFLFCQSSFEAIINNWTTTYLTAGDHMEESSALYALSLYVAGMTVMRLLTGSIFRTVSPQHMLLISLLLMPVGILLLRSGTTFPVSAAGLILLGAGLAGGFPIMLGFVGERYSTQSATAFSFVLVIALTGNMLVNYMMGLVVQHYGVQHLITVAFAEWLVMMLICSSIVRRLK</sequence>
<dbReference type="PANTHER" id="PTHR23514">
    <property type="entry name" value="BYPASS OF STOP CODON PROTEIN 6"/>
    <property type="match status" value="1"/>
</dbReference>
<feature type="transmembrane region" description="Helical" evidence="7">
    <location>
        <begin position="314"/>
        <end position="334"/>
    </location>
</feature>
<dbReference type="GO" id="GO:0022857">
    <property type="term" value="F:transmembrane transporter activity"/>
    <property type="evidence" value="ECO:0007669"/>
    <property type="project" value="InterPro"/>
</dbReference>
<dbReference type="InterPro" id="IPR011701">
    <property type="entry name" value="MFS"/>
</dbReference>
<evidence type="ECO:0000256" key="4">
    <source>
        <dbReference type="ARBA" id="ARBA00022692"/>
    </source>
</evidence>
<evidence type="ECO:0000256" key="2">
    <source>
        <dbReference type="ARBA" id="ARBA00008335"/>
    </source>
</evidence>
<dbReference type="Gene3D" id="1.20.1250.20">
    <property type="entry name" value="MFS general substrate transporter like domains"/>
    <property type="match status" value="2"/>
</dbReference>
<dbReference type="GO" id="GO:0016020">
    <property type="term" value="C:membrane"/>
    <property type="evidence" value="ECO:0007669"/>
    <property type="project" value="TreeGrafter"/>
</dbReference>
<comment type="similarity">
    <text evidence="2">Belongs to the major facilitator superfamily.</text>
</comment>
<evidence type="ECO:0000256" key="1">
    <source>
        <dbReference type="ARBA" id="ARBA00004127"/>
    </source>
</evidence>
<name>A0A1N6H4G8_9BACT</name>
<feature type="transmembrane region" description="Helical" evidence="7">
    <location>
        <begin position="150"/>
        <end position="168"/>
    </location>
</feature>
<dbReference type="InterPro" id="IPR020846">
    <property type="entry name" value="MFS_dom"/>
</dbReference>
<dbReference type="Pfam" id="PF07690">
    <property type="entry name" value="MFS_1"/>
    <property type="match status" value="1"/>
</dbReference>
<evidence type="ECO:0000256" key="6">
    <source>
        <dbReference type="ARBA" id="ARBA00023136"/>
    </source>
</evidence>
<keyword evidence="6 7" id="KW-0472">Membrane</keyword>
<keyword evidence="5 7" id="KW-1133">Transmembrane helix</keyword>
<feature type="transmembrane region" description="Helical" evidence="7">
    <location>
        <begin position="60"/>
        <end position="80"/>
    </location>
</feature>
<reference evidence="9 10" key="1">
    <citation type="submission" date="2016-11" db="EMBL/GenBank/DDBJ databases">
        <authorList>
            <person name="Jaros S."/>
            <person name="Januszkiewicz K."/>
            <person name="Wedrychowicz H."/>
        </authorList>
    </citation>
    <scope>NUCLEOTIDE SEQUENCE [LARGE SCALE GENOMIC DNA]</scope>
    <source>
        <strain evidence="9 10">DSM 24787</strain>
    </source>
</reference>
<evidence type="ECO:0000313" key="10">
    <source>
        <dbReference type="Proteomes" id="UP000185003"/>
    </source>
</evidence>
<feature type="transmembrane region" description="Helical" evidence="7">
    <location>
        <begin position="180"/>
        <end position="198"/>
    </location>
</feature>
<evidence type="ECO:0000259" key="8">
    <source>
        <dbReference type="PROSITE" id="PS50850"/>
    </source>
</evidence>
<evidence type="ECO:0000256" key="7">
    <source>
        <dbReference type="SAM" id="Phobius"/>
    </source>
</evidence>
<dbReference type="EMBL" id="FSRA01000001">
    <property type="protein sequence ID" value="SIO14656.1"/>
    <property type="molecule type" value="Genomic_DNA"/>
</dbReference>
<evidence type="ECO:0000256" key="3">
    <source>
        <dbReference type="ARBA" id="ARBA00022448"/>
    </source>
</evidence>
<feature type="transmembrane region" description="Helical" evidence="7">
    <location>
        <begin position="218"/>
        <end position="239"/>
    </location>
</feature>
<dbReference type="STRING" id="536979.SAMN04488055_3170"/>
<dbReference type="InterPro" id="IPR051788">
    <property type="entry name" value="MFS_Transporter"/>
</dbReference>
<evidence type="ECO:0000256" key="5">
    <source>
        <dbReference type="ARBA" id="ARBA00022989"/>
    </source>
</evidence>
<feature type="transmembrane region" description="Helical" evidence="7">
    <location>
        <begin position="259"/>
        <end position="277"/>
    </location>
</feature>
<accession>A0A1N6H4G8</accession>
<dbReference type="PANTHER" id="PTHR23514:SF3">
    <property type="entry name" value="BYPASS OF STOP CODON PROTEIN 6"/>
    <property type="match status" value="1"/>
</dbReference>
<dbReference type="PROSITE" id="PS50850">
    <property type="entry name" value="MFS"/>
    <property type="match status" value="1"/>
</dbReference>